<dbReference type="SUPFAM" id="SSF64484">
    <property type="entry name" value="beta and beta-prime subunits of DNA dependent RNA-polymerase"/>
    <property type="match status" value="1"/>
</dbReference>
<dbReference type="Proteomes" id="UP000250235">
    <property type="component" value="Unassembled WGS sequence"/>
</dbReference>
<feature type="compositionally biased region" description="Polar residues" evidence="1">
    <location>
        <begin position="429"/>
        <end position="447"/>
    </location>
</feature>
<feature type="compositionally biased region" description="Polar residues" evidence="1">
    <location>
        <begin position="407"/>
        <end position="418"/>
    </location>
</feature>
<evidence type="ECO:0000313" key="3">
    <source>
        <dbReference type="Proteomes" id="UP000250235"/>
    </source>
</evidence>
<feature type="compositionally biased region" description="Polar residues" evidence="1">
    <location>
        <begin position="363"/>
        <end position="376"/>
    </location>
</feature>
<dbReference type="InterPro" id="IPR044673">
    <property type="entry name" value="DCL-like"/>
</dbReference>
<keyword evidence="2" id="KW-0240">DNA-directed RNA polymerase</keyword>
<dbReference type="GO" id="GO:0009658">
    <property type="term" value="P:chloroplast organization"/>
    <property type="evidence" value="ECO:0007669"/>
    <property type="project" value="TreeGrafter"/>
</dbReference>
<feature type="compositionally biased region" description="Polar residues" evidence="1">
    <location>
        <begin position="330"/>
        <end position="353"/>
    </location>
</feature>
<gene>
    <name evidence="2" type="ORF">F511_13458</name>
</gene>
<feature type="compositionally biased region" description="Basic and acidic residues" evidence="1">
    <location>
        <begin position="315"/>
        <end position="329"/>
    </location>
</feature>
<dbReference type="GO" id="GO:1901259">
    <property type="term" value="P:chloroplast rRNA processing"/>
    <property type="evidence" value="ECO:0007669"/>
    <property type="project" value="TreeGrafter"/>
</dbReference>
<dbReference type="EMBL" id="KV016671">
    <property type="protein sequence ID" value="KZV19572.1"/>
    <property type="molecule type" value="Genomic_DNA"/>
</dbReference>
<sequence>MVTKGVLKDHLLLLGNSMTCVGTLIGFNAGGVKSLSRSLNVEVPFTDATLFTPRKCFERAAEKCHVDALSSIVASCAWGKQVSLGTGSPFEILWDTKKAALKTEREIEVYDFLNLVINSSKMEGKGTDYLGEDIEDLELEDEYMGLDLSPMHESGLEKPSFEDEVEFGEGDNEPFSKQGVKEPQNSSWGNKVGSAWDKADSAWGNNVGSTWDNKADSASVDKVDSAWGNKVEPAWSNKVDSASGDKVDSAWGKKVESAWSNKVDSASGGKADSAWSKKVDSAFGEDVDGQDNAWTKKANQSTCSEEAHNGSTWGHKKDSDGWQKNEQTKLARQSSTHPCDEASNSKPSSTWGASNDWVKRGSLSPTQTPQKDSTGSEMWGSTKVDTSIGNKEQSQSISADWDILGSGQASDTSGSWSSCKKKVTKSDDIGTQSESNNANYSISSTGWDSADVGYLKENLWEAKLAGEETKASNTWGSSNDWGKVDSESPTEQKVTSPLNNWGSSQKQSNDSTRVQGWGSGERDIRSQRGRGGRSRGRGPSTATDWKNKPRPVKPVDDPNALGIFTATRQRLDSFTVEEQDVLSEIEPIMKNIRRVMHQTGYNDGDPLSADDQKYIVENVFNHHPDKALKMGSGIDHIMVNKHGEFQDSRGKYPDLAEAFTAKYFKKPQPRPGWNRDRGNRAQTPDDTLNFGGKDDPRPADGSQTPS</sequence>
<dbReference type="Gene3D" id="3.10.450.40">
    <property type="match status" value="1"/>
</dbReference>
<feature type="region of interest" description="Disordered" evidence="1">
    <location>
        <begin position="663"/>
        <end position="706"/>
    </location>
</feature>
<feature type="compositionally biased region" description="Polar residues" evidence="1">
    <location>
        <begin position="487"/>
        <end position="514"/>
    </location>
</feature>
<keyword evidence="2" id="KW-0804">Transcription</keyword>
<name>A0A2Z7AES8_9LAMI</name>
<feature type="region of interest" description="Disordered" evidence="1">
    <location>
        <begin position="467"/>
        <end position="560"/>
    </location>
</feature>
<evidence type="ECO:0000256" key="1">
    <source>
        <dbReference type="SAM" id="MobiDB-lite"/>
    </source>
</evidence>
<feature type="compositionally biased region" description="Polar residues" evidence="1">
    <location>
        <begin position="383"/>
        <end position="398"/>
    </location>
</feature>
<feature type="compositionally biased region" description="Polar residues" evidence="1">
    <location>
        <begin position="471"/>
        <end position="480"/>
    </location>
</feature>
<dbReference type="PANTHER" id="PTHR33415">
    <property type="entry name" value="PROTEIN EMBRYO DEFECTIVE 514"/>
    <property type="match status" value="1"/>
</dbReference>
<feature type="region of interest" description="Disordered" evidence="1">
    <location>
        <begin position="154"/>
        <end position="194"/>
    </location>
</feature>
<accession>A0A2Z7AES8</accession>
<feature type="compositionally biased region" description="Acidic residues" evidence="1">
    <location>
        <begin position="162"/>
        <end position="172"/>
    </location>
</feature>
<feature type="compositionally biased region" description="Polar residues" evidence="1">
    <location>
        <begin position="297"/>
        <end position="312"/>
    </location>
</feature>
<dbReference type="AlphaFoldDB" id="A0A2Z7AES8"/>
<dbReference type="PANTHER" id="PTHR33415:SF24">
    <property type="entry name" value="DNA-DIRECTED RNA POLYMERASE"/>
    <property type="match status" value="1"/>
</dbReference>
<organism evidence="2 3">
    <name type="scientific">Dorcoceras hygrometricum</name>
    <dbReference type="NCBI Taxonomy" id="472368"/>
    <lineage>
        <taxon>Eukaryota</taxon>
        <taxon>Viridiplantae</taxon>
        <taxon>Streptophyta</taxon>
        <taxon>Embryophyta</taxon>
        <taxon>Tracheophyta</taxon>
        <taxon>Spermatophyta</taxon>
        <taxon>Magnoliopsida</taxon>
        <taxon>eudicotyledons</taxon>
        <taxon>Gunneridae</taxon>
        <taxon>Pentapetalae</taxon>
        <taxon>asterids</taxon>
        <taxon>lamiids</taxon>
        <taxon>Lamiales</taxon>
        <taxon>Gesneriaceae</taxon>
        <taxon>Didymocarpoideae</taxon>
        <taxon>Trichosporeae</taxon>
        <taxon>Loxocarpinae</taxon>
        <taxon>Dorcoceras</taxon>
    </lineage>
</organism>
<protein>
    <submittedName>
        <fullName evidence="2">DNA-directed RNA polymerase V subunit 1-like</fullName>
    </submittedName>
</protein>
<feature type="region of interest" description="Disordered" evidence="1">
    <location>
        <begin position="236"/>
        <end position="447"/>
    </location>
</feature>
<feature type="compositionally biased region" description="Basic residues" evidence="1">
    <location>
        <begin position="527"/>
        <end position="536"/>
    </location>
</feature>
<reference evidence="2 3" key="1">
    <citation type="journal article" date="2015" name="Proc. Natl. Acad. Sci. U.S.A.">
        <title>The resurrection genome of Boea hygrometrica: A blueprint for survival of dehydration.</title>
        <authorList>
            <person name="Xiao L."/>
            <person name="Yang G."/>
            <person name="Zhang L."/>
            <person name="Yang X."/>
            <person name="Zhao S."/>
            <person name="Ji Z."/>
            <person name="Zhou Q."/>
            <person name="Hu M."/>
            <person name="Wang Y."/>
            <person name="Chen M."/>
            <person name="Xu Y."/>
            <person name="Jin H."/>
            <person name="Xiao X."/>
            <person name="Hu G."/>
            <person name="Bao F."/>
            <person name="Hu Y."/>
            <person name="Wan P."/>
            <person name="Li L."/>
            <person name="Deng X."/>
            <person name="Kuang T."/>
            <person name="Xiang C."/>
            <person name="Zhu J.K."/>
            <person name="Oliver M.J."/>
            <person name="He Y."/>
        </authorList>
    </citation>
    <scope>NUCLEOTIDE SEQUENCE [LARGE SCALE GENOMIC DNA]</scope>
    <source>
        <strain evidence="3">cv. XS01</strain>
    </source>
</reference>
<dbReference type="OrthoDB" id="1926397at2759"/>
<evidence type="ECO:0000313" key="2">
    <source>
        <dbReference type="EMBL" id="KZV19572.1"/>
    </source>
</evidence>
<keyword evidence="3" id="KW-1185">Reference proteome</keyword>
<dbReference type="GO" id="GO:0009507">
    <property type="term" value="C:chloroplast"/>
    <property type="evidence" value="ECO:0007669"/>
    <property type="project" value="TreeGrafter"/>
</dbReference>
<dbReference type="GO" id="GO:0000428">
    <property type="term" value="C:DNA-directed RNA polymerase complex"/>
    <property type="evidence" value="ECO:0007669"/>
    <property type="project" value="UniProtKB-KW"/>
</dbReference>
<proteinExistence type="predicted"/>
<feature type="compositionally biased region" description="Basic and acidic residues" evidence="1">
    <location>
        <begin position="243"/>
        <end position="256"/>
    </location>
</feature>
<dbReference type="Pfam" id="PF11523">
    <property type="entry name" value="DUF3223"/>
    <property type="match status" value="1"/>
</dbReference>